<organism evidence="2 3">
    <name type="scientific">Mycolicibacterium aubagnense</name>
    <dbReference type="NCBI Taxonomy" id="319707"/>
    <lineage>
        <taxon>Bacteria</taxon>
        <taxon>Bacillati</taxon>
        <taxon>Actinomycetota</taxon>
        <taxon>Actinomycetes</taxon>
        <taxon>Mycobacteriales</taxon>
        <taxon>Mycobacteriaceae</taxon>
        <taxon>Mycolicibacterium</taxon>
    </lineage>
</organism>
<name>A0ABN5YKL9_9MYCO</name>
<protein>
    <submittedName>
        <fullName evidence="2">Uncharacterized protein</fullName>
    </submittedName>
</protein>
<gene>
    <name evidence="2" type="ORF">MAUB_00630</name>
</gene>
<proteinExistence type="predicted"/>
<evidence type="ECO:0000256" key="1">
    <source>
        <dbReference type="SAM" id="MobiDB-lite"/>
    </source>
</evidence>
<accession>A0ABN5YKL9</accession>
<evidence type="ECO:0000313" key="2">
    <source>
        <dbReference type="EMBL" id="BBX82190.1"/>
    </source>
</evidence>
<dbReference type="Proteomes" id="UP000465609">
    <property type="component" value="Chromosome"/>
</dbReference>
<keyword evidence="3" id="KW-1185">Reference proteome</keyword>
<dbReference type="EMBL" id="AP022577">
    <property type="protein sequence ID" value="BBX82190.1"/>
    <property type="molecule type" value="Genomic_DNA"/>
</dbReference>
<sequence>MRLPPSQPFGGCGQPAERQTNPMSKTDKTRPWRVQMNDAPAMRAAHTCGDLHHLHAAFPCDLPNDPWSQANTGCRWEPVHEPVPNWKMFSESRYRRLARRQCYASERSARRSALRSLTRDAMYGGAVDDSVIDNRVAGRYAQYSGGWWD</sequence>
<evidence type="ECO:0000313" key="3">
    <source>
        <dbReference type="Proteomes" id="UP000465609"/>
    </source>
</evidence>
<reference evidence="2 3" key="1">
    <citation type="journal article" date="2019" name="Emerg. Microbes Infect.">
        <title>Comprehensive subspecies identification of 175 nontuberculous mycobacteria species based on 7547 genomic profiles.</title>
        <authorList>
            <person name="Matsumoto Y."/>
            <person name="Kinjo T."/>
            <person name="Motooka D."/>
            <person name="Nabeya D."/>
            <person name="Jung N."/>
            <person name="Uechi K."/>
            <person name="Horii T."/>
            <person name="Iida T."/>
            <person name="Fujita J."/>
            <person name="Nakamura S."/>
        </authorList>
    </citation>
    <scope>NUCLEOTIDE SEQUENCE [LARGE SCALE GENOMIC DNA]</scope>
    <source>
        <strain evidence="2 3">JCM 15296</strain>
    </source>
</reference>
<feature type="region of interest" description="Disordered" evidence="1">
    <location>
        <begin position="1"/>
        <end position="30"/>
    </location>
</feature>